<keyword evidence="9" id="KW-0611">Plant defense</keyword>
<evidence type="ECO:0000256" key="15">
    <source>
        <dbReference type="RuleBase" id="RU004335"/>
    </source>
</evidence>
<evidence type="ECO:0000256" key="16">
    <source>
        <dbReference type="RuleBase" id="RU004336"/>
    </source>
</evidence>
<feature type="domain" description="X8" evidence="18">
    <location>
        <begin position="364"/>
        <end position="447"/>
    </location>
</feature>
<dbReference type="InterPro" id="IPR000490">
    <property type="entry name" value="Glyco_hydro_17"/>
</dbReference>
<dbReference type="GO" id="GO:0098552">
    <property type="term" value="C:side of membrane"/>
    <property type="evidence" value="ECO:0007669"/>
    <property type="project" value="UniProtKB-KW"/>
</dbReference>
<dbReference type="FunFam" id="3.20.20.80:FF:000008">
    <property type="entry name" value="Glucan endo-1,3-beta-glucosidase 5"/>
    <property type="match status" value="1"/>
</dbReference>
<dbReference type="Proteomes" id="UP001370490">
    <property type="component" value="Unassembled WGS sequence"/>
</dbReference>
<dbReference type="Pfam" id="PF07983">
    <property type="entry name" value="X8"/>
    <property type="match status" value="1"/>
</dbReference>
<comment type="similarity">
    <text evidence="3 15">Belongs to the glycosyl hydrolase 17 family.</text>
</comment>
<evidence type="ECO:0000256" key="1">
    <source>
        <dbReference type="ARBA" id="ARBA00000382"/>
    </source>
</evidence>
<gene>
    <name evidence="19" type="ORF">RJ641_010370</name>
</gene>
<evidence type="ECO:0000256" key="9">
    <source>
        <dbReference type="ARBA" id="ARBA00022821"/>
    </source>
</evidence>
<evidence type="ECO:0000259" key="18">
    <source>
        <dbReference type="SMART" id="SM00768"/>
    </source>
</evidence>
<evidence type="ECO:0000256" key="14">
    <source>
        <dbReference type="ARBA" id="ARBA00023295"/>
    </source>
</evidence>
<dbReference type="PANTHER" id="PTHR32227">
    <property type="entry name" value="GLUCAN ENDO-1,3-BETA-GLUCOSIDASE BG1-RELATED-RELATED"/>
    <property type="match status" value="1"/>
</dbReference>
<dbReference type="AlphaFoldDB" id="A0AAN8UYC3"/>
<keyword evidence="10" id="KW-0472">Membrane</keyword>
<keyword evidence="11" id="KW-1015">Disulfide bond</keyword>
<proteinExistence type="inferred from homology"/>
<evidence type="ECO:0000256" key="2">
    <source>
        <dbReference type="ARBA" id="ARBA00004609"/>
    </source>
</evidence>
<dbReference type="SUPFAM" id="SSF51445">
    <property type="entry name" value="(Trans)glycosidases"/>
    <property type="match status" value="1"/>
</dbReference>
<keyword evidence="13" id="KW-0449">Lipoprotein</keyword>
<dbReference type="Gene3D" id="1.20.58.1040">
    <property type="match status" value="1"/>
</dbReference>
<keyword evidence="8 16" id="KW-0378">Hydrolase</keyword>
<evidence type="ECO:0000256" key="4">
    <source>
        <dbReference type="ARBA" id="ARBA00012780"/>
    </source>
</evidence>
<dbReference type="FunFam" id="1.20.58.1040:FF:000002">
    <property type="entry name" value="Glucan endo-1,3-beta-glucosidase 8"/>
    <property type="match status" value="1"/>
</dbReference>
<dbReference type="SMART" id="SM00768">
    <property type="entry name" value="X8"/>
    <property type="match status" value="1"/>
</dbReference>
<keyword evidence="14 16" id="KW-0326">Glycosidase</keyword>
<feature type="signal peptide" evidence="17">
    <location>
        <begin position="1"/>
        <end position="21"/>
    </location>
</feature>
<evidence type="ECO:0000256" key="3">
    <source>
        <dbReference type="ARBA" id="ARBA00008773"/>
    </source>
</evidence>
<name>A0AAN8UYC3_9MAGN</name>
<comment type="caution">
    <text evidence="19">The sequence shown here is derived from an EMBL/GenBank/DDBJ whole genome shotgun (WGS) entry which is preliminary data.</text>
</comment>
<feature type="chain" id="PRO_5042974415" description="glucan endo-1,3-beta-D-glucosidase" evidence="17">
    <location>
        <begin position="22"/>
        <end position="478"/>
    </location>
</feature>
<dbReference type="Gene3D" id="3.20.20.80">
    <property type="entry name" value="Glycosidases"/>
    <property type="match status" value="1"/>
</dbReference>
<dbReference type="PROSITE" id="PS00587">
    <property type="entry name" value="GLYCOSYL_HYDROL_F17"/>
    <property type="match status" value="1"/>
</dbReference>
<evidence type="ECO:0000256" key="6">
    <source>
        <dbReference type="ARBA" id="ARBA00022622"/>
    </source>
</evidence>
<sequence>MAKAMVLILLFCILMVSPSAANTIGVNWGVLSTHPIHPSFVVQMLKDNGIQKVKLFDADSWTVNTLAGTGIEVMLGIPNYQLQRLANKYSHAKDWVQQNVTKHLYEGGVDIKYVAVGNEPFLKSYNGSFLKSTFPALQNIQKALDEAGHGDQIKATVPLNADVYESASNKPSDGKFRNDIKDLMTDMVKYLKSINSVLVVNIYPFLCLYQNSYFPKEFAFFDGGANPVQDKNISYTNVFDANYDTLVWTLKKAGVPDLKIVVGEVGWPTDGDKNANFQSAQKFYDGLFKKLASNKGTPLRPGGLDVYLFGLIDENAKSIQPGNFERHWGIFTYDGKPKFPMDLSGKGNGKLLVPVKGVQYLESQWCVLKEDMKDNSLVGQNMDYACSLGDCTSLTKGSSCSQLDERHRTSYAFNMYFQINDQSVEACDFQGLATITKTNATVGNCLFPIQIVSAGHSLNLASAATSFVVTLLILFSLL</sequence>
<evidence type="ECO:0000256" key="8">
    <source>
        <dbReference type="ARBA" id="ARBA00022801"/>
    </source>
</evidence>
<dbReference type="InterPro" id="IPR017853">
    <property type="entry name" value="GH"/>
</dbReference>
<evidence type="ECO:0000256" key="17">
    <source>
        <dbReference type="SAM" id="SignalP"/>
    </source>
</evidence>
<evidence type="ECO:0000313" key="20">
    <source>
        <dbReference type="Proteomes" id="UP001370490"/>
    </source>
</evidence>
<evidence type="ECO:0000256" key="7">
    <source>
        <dbReference type="ARBA" id="ARBA00022729"/>
    </source>
</evidence>
<keyword evidence="7 17" id="KW-0732">Signal</keyword>
<dbReference type="InterPro" id="IPR012946">
    <property type="entry name" value="X8"/>
</dbReference>
<evidence type="ECO:0000256" key="11">
    <source>
        <dbReference type="ARBA" id="ARBA00023157"/>
    </source>
</evidence>
<evidence type="ECO:0000256" key="10">
    <source>
        <dbReference type="ARBA" id="ARBA00023136"/>
    </source>
</evidence>
<evidence type="ECO:0000313" key="19">
    <source>
        <dbReference type="EMBL" id="KAK6924170.1"/>
    </source>
</evidence>
<dbReference type="GO" id="GO:0005975">
    <property type="term" value="P:carbohydrate metabolic process"/>
    <property type="evidence" value="ECO:0007669"/>
    <property type="project" value="InterPro"/>
</dbReference>
<dbReference type="InterPro" id="IPR044965">
    <property type="entry name" value="Glyco_hydro_17_plant"/>
</dbReference>
<reference evidence="19 20" key="1">
    <citation type="submission" date="2023-12" db="EMBL/GenBank/DDBJ databases">
        <title>A high-quality genome assembly for Dillenia turbinata (Dilleniales).</title>
        <authorList>
            <person name="Chanderbali A."/>
        </authorList>
    </citation>
    <scope>NUCLEOTIDE SEQUENCE [LARGE SCALE GENOMIC DNA]</scope>
    <source>
        <strain evidence="19">LSX21</strain>
        <tissue evidence="19">Leaf</tissue>
    </source>
</reference>
<keyword evidence="12" id="KW-0325">Glycoprotein</keyword>
<comment type="catalytic activity">
    <reaction evidence="1">
        <text>Hydrolysis of (1-&gt;3)-beta-D-glucosidic linkages in (1-&gt;3)-beta-D-glucans.</text>
        <dbReference type="EC" id="3.2.1.39"/>
    </reaction>
</comment>
<dbReference type="GO" id="GO:0042973">
    <property type="term" value="F:glucan endo-1,3-beta-D-glucosidase activity"/>
    <property type="evidence" value="ECO:0007669"/>
    <property type="project" value="UniProtKB-EC"/>
</dbReference>
<dbReference type="GO" id="GO:0005886">
    <property type="term" value="C:plasma membrane"/>
    <property type="evidence" value="ECO:0007669"/>
    <property type="project" value="UniProtKB-SubCell"/>
</dbReference>
<comment type="subcellular location">
    <subcellularLocation>
        <location evidence="2">Cell membrane</location>
        <topology evidence="2">Lipid-anchor</topology>
        <topology evidence="2">GPI-anchor</topology>
    </subcellularLocation>
</comment>
<keyword evidence="5" id="KW-1003">Cell membrane</keyword>
<dbReference type="Pfam" id="PF00332">
    <property type="entry name" value="Glyco_hydro_17"/>
    <property type="match status" value="1"/>
</dbReference>
<dbReference type="EC" id="3.2.1.39" evidence="4"/>
<keyword evidence="20" id="KW-1185">Reference proteome</keyword>
<protein>
    <recommendedName>
        <fullName evidence="4">glucan endo-1,3-beta-D-glucosidase</fullName>
        <ecNumber evidence="4">3.2.1.39</ecNumber>
    </recommendedName>
</protein>
<dbReference type="EMBL" id="JBAMMX010000017">
    <property type="protein sequence ID" value="KAK6924170.1"/>
    <property type="molecule type" value="Genomic_DNA"/>
</dbReference>
<dbReference type="GO" id="GO:0006952">
    <property type="term" value="P:defense response"/>
    <property type="evidence" value="ECO:0007669"/>
    <property type="project" value="UniProtKB-KW"/>
</dbReference>
<accession>A0AAN8UYC3</accession>
<evidence type="ECO:0000256" key="5">
    <source>
        <dbReference type="ARBA" id="ARBA00022475"/>
    </source>
</evidence>
<keyword evidence="6" id="KW-0336">GPI-anchor</keyword>
<evidence type="ECO:0000256" key="12">
    <source>
        <dbReference type="ARBA" id="ARBA00023180"/>
    </source>
</evidence>
<evidence type="ECO:0000256" key="13">
    <source>
        <dbReference type="ARBA" id="ARBA00023288"/>
    </source>
</evidence>
<organism evidence="19 20">
    <name type="scientific">Dillenia turbinata</name>
    <dbReference type="NCBI Taxonomy" id="194707"/>
    <lineage>
        <taxon>Eukaryota</taxon>
        <taxon>Viridiplantae</taxon>
        <taxon>Streptophyta</taxon>
        <taxon>Embryophyta</taxon>
        <taxon>Tracheophyta</taxon>
        <taxon>Spermatophyta</taxon>
        <taxon>Magnoliopsida</taxon>
        <taxon>eudicotyledons</taxon>
        <taxon>Gunneridae</taxon>
        <taxon>Pentapetalae</taxon>
        <taxon>Dilleniales</taxon>
        <taxon>Dilleniaceae</taxon>
        <taxon>Dillenia</taxon>
    </lineage>
</organism>